<keyword evidence="3 5" id="KW-0479">Metal-binding</keyword>
<feature type="domain" description="RING-type" evidence="7">
    <location>
        <begin position="804"/>
        <end position="847"/>
    </location>
</feature>
<dbReference type="SUPFAM" id="SSF54001">
    <property type="entry name" value="Cysteine proteinases"/>
    <property type="match status" value="1"/>
</dbReference>
<gene>
    <name evidence="9" type="ORF">B7P43_G17172</name>
</gene>
<dbReference type="PANTHER" id="PTHR21646:SF35">
    <property type="match status" value="1"/>
</dbReference>
<dbReference type="PANTHER" id="PTHR21646">
    <property type="entry name" value="UBIQUITIN CARBOXYL-TERMINAL HYDROLASE"/>
    <property type="match status" value="1"/>
</dbReference>
<dbReference type="InterPro" id="IPR038765">
    <property type="entry name" value="Papain-like_cys_pep_sf"/>
</dbReference>
<dbReference type="EC" id="3.4.19.12" evidence="2"/>
<evidence type="ECO:0000256" key="6">
    <source>
        <dbReference type="SAM" id="MobiDB-lite"/>
    </source>
</evidence>
<dbReference type="Gene3D" id="3.30.40.10">
    <property type="entry name" value="Zinc/RING finger domain, C3HC4 (zinc finger)"/>
    <property type="match status" value="1"/>
</dbReference>
<dbReference type="GO" id="GO:0004843">
    <property type="term" value="F:cysteine-type deubiquitinase activity"/>
    <property type="evidence" value="ECO:0007669"/>
    <property type="project" value="UniProtKB-EC"/>
</dbReference>
<dbReference type="EMBL" id="NEVH01018421">
    <property type="protein sequence ID" value="PNF23285.1"/>
    <property type="molecule type" value="Genomic_DNA"/>
</dbReference>
<sequence>MDRDNCLVCNVASGISEDDQVNSEPENDVFCELPQLSNSFVDFEQELGRKELLSHLAEPTDRPLEVMGIENTWSEGNTFVSPPPGDFPIPLPPPGGFDDIACLDTGAPAPEQGPFPDPDLGTLFSSESEAQEDVRDSAACPGVCGLRNLGNTCFMASGLQCLTVAPPLMQSFLSRPFSEKENVHSLTDQFASLLQKIWSGKYCVLRPVEFKQALGFNYPQFKDFRQHDCQEFLALLLDNLHEQLNTASCKSILSDVSTPPPTPHSQCEILDEREAVRKVTDVSDQESFTQSGISFDGLRCSHSSSSHSSESSEESRTLFRLRPIPEDTVSFRDVNPSNDKNHGTVMQEIGCTTHTINDNESEKEVHFICNQTFSSENNSNNVAQKFRRKEFQICGVEPVLEKNEVALQLNNASPCLRGLEDILKDAKTSNVNVLVTEQEANNEIRFDSKKFPKYENARWRDTLEMPNLTEFHNFDGKTVSVKRIKETNLLQEPVDSPPECSEELVLESGKFFSNIKRMKLEEREKNFRMECERKLRSLDPSVAGETSSADELLGAGASSCHTHLPINFSDEIEADKHWEKHLSANQSVIVDTFQGQFKSTVVCSSCKHVSVTYEPFMYLSVPLPHAMERQICVTFVSANAKKPIRYLVTLNKQDKIIKLKEELIKCIGHDVPKNIALAEVLDSHIARILDENSLLRYVNDTNRSIYAFEILPPPAASDLKNKMLEEKSLPQCARSPNDQDSSKKSGEPLDLEGEDVMDIPSNDGSGDASSDALAFGPLTESEYERLTGNLASGPGEKGDGWRSCAICLEEMDTDLRRHASCSCVLCESCIDTSCKHYGGDELVCPVCGVVAKPEAEFIPLDKLGNYKPTVRLLNVPIVFRLDSEGDGNNNKKVMKLFGHPNLVRLPNRIQGQDLYAAVDRLVPYVVPYSILLVDGQGYHCSRCMYTMHCRGCHVAPEGELLLQNGDTLAVRFSEPVDRMDLAVEHPSMKLMRRQDPLSLYDCLQAFSESEQLDEHNPWYCPMCQKNQCATKTLSVWRYPDFLIVYLKRFIFHECVSVKLDNKVTFPLMGLSVTPPALLQRGTSHPYNLYACVCHFGGSAAGHYTSYAKNPRTAEWHYFNDDVITKQKPQEEDYSNAYILFYQRQGVTYDLSMPKLLMGAGSPKPNIEQLILDLDSSVQQDWEEENMAHSLAS</sequence>
<comment type="catalytic activity">
    <reaction evidence="1">
        <text>Thiol-dependent hydrolysis of ester, thioester, amide, peptide and isopeptide bonds formed by the C-terminal Gly of ubiquitin (a 76-residue protein attached to proteins as an intracellular targeting signal).</text>
        <dbReference type="EC" id="3.4.19.12"/>
    </reaction>
</comment>
<dbReference type="PROSITE" id="PS50235">
    <property type="entry name" value="USP_3"/>
    <property type="match status" value="1"/>
</dbReference>
<dbReference type="OrthoDB" id="2248014at2759"/>
<keyword evidence="4" id="KW-0862">Zinc</keyword>
<dbReference type="Pfam" id="PF00443">
    <property type="entry name" value="UCH"/>
    <property type="match status" value="1"/>
</dbReference>
<evidence type="ECO:0000313" key="9">
    <source>
        <dbReference type="EMBL" id="PNF23285.1"/>
    </source>
</evidence>
<dbReference type="AlphaFoldDB" id="A0A2J7Q3X2"/>
<protein>
    <recommendedName>
        <fullName evidence="2">ubiquitinyl hydrolase 1</fullName>
        <ecNumber evidence="2">3.4.19.12</ecNumber>
    </recommendedName>
</protein>
<feature type="region of interest" description="Disordered" evidence="6">
    <location>
        <begin position="729"/>
        <end position="773"/>
    </location>
</feature>
<dbReference type="CDD" id="cd02674">
    <property type="entry name" value="Peptidase_C19R"/>
    <property type="match status" value="1"/>
</dbReference>
<reference evidence="9 10" key="1">
    <citation type="submission" date="2017-12" db="EMBL/GenBank/DDBJ databases">
        <title>Hemimetabolous genomes reveal molecular basis of termite eusociality.</title>
        <authorList>
            <person name="Harrison M.C."/>
            <person name="Jongepier E."/>
            <person name="Robertson H.M."/>
            <person name="Arning N."/>
            <person name="Bitard-Feildel T."/>
            <person name="Chao H."/>
            <person name="Childers C.P."/>
            <person name="Dinh H."/>
            <person name="Doddapaneni H."/>
            <person name="Dugan S."/>
            <person name="Gowin J."/>
            <person name="Greiner C."/>
            <person name="Han Y."/>
            <person name="Hu H."/>
            <person name="Hughes D.S.T."/>
            <person name="Huylmans A.-K."/>
            <person name="Kemena C."/>
            <person name="Kremer L.P.M."/>
            <person name="Lee S.L."/>
            <person name="Lopez-Ezquerra A."/>
            <person name="Mallet L."/>
            <person name="Monroy-Kuhn J.M."/>
            <person name="Moser A."/>
            <person name="Murali S.C."/>
            <person name="Muzny D.M."/>
            <person name="Otani S."/>
            <person name="Piulachs M.-D."/>
            <person name="Poelchau M."/>
            <person name="Qu J."/>
            <person name="Schaub F."/>
            <person name="Wada-Katsumata A."/>
            <person name="Worley K.C."/>
            <person name="Xie Q."/>
            <person name="Ylla G."/>
            <person name="Poulsen M."/>
            <person name="Gibbs R.A."/>
            <person name="Schal C."/>
            <person name="Richards S."/>
            <person name="Belles X."/>
            <person name="Korb J."/>
            <person name="Bornberg-Bauer E."/>
        </authorList>
    </citation>
    <scope>NUCLEOTIDE SEQUENCE [LARGE SCALE GENOMIC DNA]</scope>
    <source>
        <tissue evidence="9">Whole body</tissue>
    </source>
</reference>
<dbReference type="PROSITE" id="PS50089">
    <property type="entry name" value="ZF_RING_2"/>
    <property type="match status" value="1"/>
</dbReference>
<dbReference type="GO" id="GO:0016579">
    <property type="term" value="P:protein deubiquitination"/>
    <property type="evidence" value="ECO:0007669"/>
    <property type="project" value="InterPro"/>
</dbReference>
<evidence type="ECO:0000259" key="8">
    <source>
        <dbReference type="PROSITE" id="PS50235"/>
    </source>
</evidence>
<evidence type="ECO:0000256" key="1">
    <source>
        <dbReference type="ARBA" id="ARBA00000707"/>
    </source>
</evidence>
<dbReference type="EMBL" id="NEVH01018421">
    <property type="protein sequence ID" value="PNF23283.1"/>
    <property type="molecule type" value="Genomic_DNA"/>
</dbReference>
<dbReference type="InterPro" id="IPR013083">
    <property type="entry name" value="Znf_RING/FYVE/PHD"/>
</dbReference>
<organism evidence="9 10">
    <name type="scientific">Cryptotermes secundus</name>
    <dbReference type="NCBI Taxonomy" id="105785"/>
    <lineage>
        <taxon>Eukaryota</taxon>
        <taxon>Metazoa</taxon>
        <taxon>Ecdysozoa</taxon>
        <taxon>Arthropoda</taxon>
        <taxon>Hexapoda</taxon>
        <taxon>Insecta</taxon>
        <taxon>Pterygota</taxon>
        <taxon>Neoptera</taxon>
        <taxon>Polyneoptera</taxon>
        <taxon>Dictyoptera</taxon>
        <taxon>Blattodea</taxon>
        <taxon>Blattoidea</taxon>
        <taxon>Termitoidae</taxon>
        <taxon>Kalotermitidae</taxon>
        <taxon>Cryptotermitinae</taxon>
        <taxon>Cryptotermes</taxon>
    </lineage>
</organism>
<dbReference type="EMBL" id="NEVH01018421">
    <property type="protein sequence ID" value="PNF23284.1"/>
    <property type="molecule type" value="Genomic_DNA"/>
</dbReference>
<dbReference type="Proteomes" id="UP000235965">
    <property type="component" value="Unassembled WGS sequence"/>
</dbReference>
<dbReference type="InterPro" id="IPR001394">
    <property type="entry name" value="Peptidase_C19_UCH"/>
</dbReference>
<dbReference type="STRING" id="105785.A0A2J7Q3X2"/>
<proteinExistence type="predicted"/>
<dbReference type="InterPro" id="IPR050185">
    <property type="entry name" value="Ub_carboxyl-term_hydrolase"/>
</dbReference>
<name>A0A2J7Q3X2_9NEOP</name>
<feature type="compositionally biased region" description="Low complexity" evidence="6">
    <location>
        <begin position="763"/>
        <end position="773"/>
    </location>
</feature>
<keyword evidence="10" id="KW-1185">Reference proteome</keyword>
<dbReference type="Gene3D" id="3.90.70.10">
    <property type="entry name" value="Cysteine proteinases"/>
    <property type="match status" value="3"/>
</dbReference>
<dbReference type="SUPFAM" id="SSF57850">
    <property type="entry name" value="RING/U-box"/>
    <property type="match status" value="1"/>
</dbReference>
<comment type="caution">
    <text evidence="9">The sequence shown here is derived from an EMBL/GenBank/DDBJ whole genome shotgun (WGS) entry which is preliminary data.</text>
</comment>
<evidence type="ECO:0000256" key="4">
    <source>
        <dbReference type="ARBA" id="ARBA00022833"/>
    </source>
</evidence>
<evidence type="ECO:0000313" key="10">
    <source>
        <dbReference type="Proteomes" id="UP000235965"/>
    </source>
</evidence>
<accession>A0A2J7Q3X2</accession>
<dbReference type="GO" id="GO:0008270">
    <property type="term" value="F:zinc ion binding"/>
    <property type="evidence" value="ECO:0007669"/>
    <property type="project" value="UniProtKB-KW"/>
</dbReference>
<keyword evidence="3 5" id="KW-0863">Zinc-finger</keyword>
<evidence type="ECO:0000256" key="3">
    <source>
        <dbReference type="ARBA" id="ARBA00022771"/>
    </source>
</evidence>
<dbReference type="InterPro" id="IPR028889">
    <property type="entry name" value="USP"/>
</dbReference>
<evidence type="ECO:0000256" key="5">
    <source>
        <dbReference type="PROSITE-ProRule" id="PRU00175"/>
    </source>
</evidence>
<feature type="domain" description="USP" evidence="8">
    <location>
        <begin position="144"/>
        <end position="1144"/>
    </location>
</feature>
<evidence type="ECO:0000256" key="2">
    <source>
        <dbReference type="ARBA" id="ARBA00012759"/>
    </source>
</evidence>
<dbReference type="PROSITE" id="PS00972">
    <property type="entry name" value="USP_1"/>
    <property type="match status" value="1"/>
</dbReference>
<dbReference type="InterPro" id="IPR001841">
    <property type="entry name" value="Znf_RING"/>
</dbReference>
<evidence type="ECO:0000259" key="7">
    <source>
        <dbReference type="PROSITE" id="PS50089"/>
    </source>
</evidence>
<dbReference type="InterPro" id="IPR018200">
    <property type="entry name" value="USP_CS"/>
</dbReference>
<dbReference type="InParanoid" id="A0A2J7Q3X2"/>